<feature type="transmembrane region" description="Helical" evidence="8">
    <location>
        <begin position="361"/>
        <end position="381"/>
    </location>
</feature>
<evidence type="ECO:0000256" key="4">
    <source>
        <dbReference type="ARBA" id="ARBA00022475"/>
    </source>
</evidence>
<evidence type="ECO:0000256" key="7">
    <source>
        <dbReference type="ARBA" id="ARBA00023136"/>
    </source>
</evidence>
<dbReference type="GO" id="GO:0022857">
    <property type="term" value="F:transmembrane transporter activity"/>
    <property type="evidence" value="ECO:0007669"/>
    <property type="project" value="InterPro"/>
</dbReference>
<dbReference type="GO" id="GO:0005886">
    <property type="term" value="C:plasma membrane"/>
    <property type="evidence" value="ECO:0007669"/>
    <property type="project" value="UniProtKB-SubCell"/>
</dbReference>
<feature type="transmembrane region" description="Helical" evidence="8">
    <location>
        <begin position="319"/>
        <end position="340"/>
    </location>
</feature>
<dbReference type="PANTHER" id="PTHR43271">
    <property type="entry name" value="BLL2771 PROTEIN"/>
    <property type="match status" value="1"/>
</dbReference>
<keyword evidence="3" id="KW-0813">Transport</keyword>
<evidence type="ECO:0000313" key="11">
    <source>
        <dbReference type="Proteomes" id="UP000193711"/>
    </source>
</evidence>
<name>A0A1X7P1G6_9MICO</name>
<dbReference type="Pfam" id="PF07690">
    <property type="entry name" value="MFS_1"/>
    <property type="match status" value="1"/>
</dbReference>
<dbReference type="PROSITE" id="PS50850">
    <property type="entry name" value="MFS"/>
    <property type="match status" value="1"/>
</dbReference>
<feature type="transmembrane region" description="Helical" evidence="8">
    <location>
        <begin position="100"/>
        <end position="116"/>
    </location>
</feature>
<feature type="transmembrane region" description="Helical" evidence="8">
    <location>
        <begin position="67"/>
        <end position="88"/>
    </location>
</feature>
<keyword evidence="7 8" id="KW-0472">Membrane</keyword>
<dbReference type="PANTHER" id="PTHR43271:SF1">
    <property type="entry name" value="INNER MEMBRANE TRANSPORT PROTEIN YNFM"/>
    <property type="match status" value="1"/>
</dbReference>
<sequence length="419" mass="42462">MRERRPGVGGGARADETAVTDGLLIPGGPGWSVFAWTLFLAGFATFALLFAPQAFLSAQLAVDADSASMTVSSTALGVAAGVLGWAAVSNRTGHLRAIRLSLLVALLVAVVVPLLPDLQSVIAVRFVEGLALGAAPAVGMAAIAERVDGRWVAHVAGTFVAGNTLGGIVGRLASGAVADVGGWRLAFWVSAGTAAVAIGALLVLSRRLPDRRAVPARHSAARAVGENLRDPVMLALYLQGFLLMGAFGAVYNFFGYRVQEPPFGLPAWIAGGLFLVYLTGSVAAQRSGALARRIGTARAMVAGIAAMLVSLPMMASDSLAAMVAGLVLFTIGCFTAHPLASGLSGRSARIGRPQSAALYQIAWLGGTSLCGWAGGLAYAAAGWATTLGLVAILCAVAAVAAVLGGTVLARARPDAVPEG</sequence>
<dbReference type="EMBL" id="FXBM01000002">
    <property type="protein sequence ID" value="SMH43990.1"/>
    <property type="molecule type" value="Genomic_DNA"/>
</dbReference>
<dbReference type="InterPro" id="IPR020846">
    <property type="entry name" value="MFS_dom"/>
</dbReference>
<feature type="domain" description="Major facilitator superfamily (MFS) profile" evidence="9">
    <location>
        <begin position="30"/>
        <end position="412"/>
    </location>
</feature>
<evidence type="ECO:0000313" key="10">
    <source>
        <dbReference type="EMBL" id="SMH43990.1"/>
    </source>
</evidence>
<evidence type="ECO:0000256" key="1">
    <source>
        <dbReference type="ARBA" id="ARBA00004651"/>
    </source>
</evidence>
<keyword evidence="4" id="KW-1003">Cell membrane</keyword>
<evidence type="ECO:0000256" key="2">
    <source>
        <dbReference type="ARBA" id="ARBA00008335"/>
    </source>
</evidence>
<evidence type="ECO:0000256" key="5">
    <source>
        <dbReference type="ARBA" id="ARBA00022692"/>
    </source>
</evidence>
<dbReference type="InterPro" id="IPR036259">
    <property type="entry name" value="MFS_trans_sf"/>
</dbReference>
<evidence type="ECO:0000256" key="3">
    <source>
        <dbReference type="ARBA" id="ARBA00022448"/>
    </source>
</evidence>
<feature type="transmembrane region" description="Helical" evidence="8">
    <location>
        <begin position="185"/>
        <end position="204"/>
    </location>
</feature>
<feature type="transmembrane region" description="Helical" evidence="8">
    <location>
        <begin position="232"/>
        <end position="253"/>
    </location>
</feature>
<evidence type="ECO:0000256" key="6">
    <source>
        <dbReference type="ARBA" id="ARBA00022989"/>
    </source>
</evidence>
<dbReference type="Proteomes" id="UP000193711">
    <property type="component" value="Unassembled WGS sequence"/>
</dbReference>
<proteinExistence type="inferred from homology"/>
<dbReference type="RefSeq" id="WP_085476713.1">
    <property type="nucleotide sequence ID" value="NZ_FXBM01000002.1"/>
</dbReference>
<dbReference type="AlphaFoldDB" id="A0A1X7P1G6"/>
<comment type="similarity">
    <text evidence="2">Belongs to the major facilitator superfamily.</text>
</comment>
<dbReference type="InterPro" id="IPR011701">
    <property type="entry name" value="MFS"/>
</dbReference>
<feature type="transmembrane region" description="Helical" evidence="8">
    <location>
        <begin position="122"/>
        <end position="144"/>
    </location>
</feature>
<keyword evidence="6 8" id="KW-1133">Transmembrane helix</keyword>
<dbReference type="SUPFAM" id="SSF103473">
    <property type="entry name" value="MFS general substrate transporter"/>
    <property type="match status" value="1"/>
</dbReference>
<dbReference type="Gene3D" id="1.20.1250.20">
    <property type="entry name" value="MFS general substrate transporter like domains"/>
    <property type="match status" value="1"/>
</dbReference>
<feature type="transmembrane region" description="Helical" evidence="8">
    <location>
        <begin position="151"/>
        <end position="173"/>
    </location>
</feature>
<feature type="transmembrane region" description="Helical" evidence="8">
    <location>
        <begin position="33"/>
        <end position="55"/>
    </location>
</feature>
<feature type="transmembrane region" description="Helical" evidence="8">
    <location>
        <begin position="296"/>
        <end position="313"/>
    </location>
</feature>
<protein>
    <submittedName>
        <fullName evidence="10">Predicted arabinose efflux permease, MFS family</fullName>
    </submittedName>
</protein>
<reference evidence="11" key="1">
    <citation type="submission" date="2017-04" db="EMBL/GenBank/DDBJ databases">
        <authorList>
            <person name="Varghese N."/>
            <person name="Submissions S."/>
        </authorList>
    </citation>
    <scope>NUCLEOTIDE SEQUENCE [LARGE SCALE GENOMIC DNA]</scope>
    <source>
        <strain evidence="11">VKM Ac-2121</strain>
    </source>
</reference>
<accession>A0A1X7P1G6</accession>
<gene>
    <name evidence="10" type="ORF">SAMN06295885_2280</name>
</gene>
<dbReference type="OrthoDB" id="63984at2"/>
<organism evidence="10 11">
    <name type="scientific">Rathayibacter oskolensis</name>
    <dbReference type="NCBI Taxonomy" id="1891671"/>
    <lineage>
        <taxon>Bacteria</taxon>
        <taxon>Bacillati</taxon>
        <taxon>Actinomycetota</taxon>
        <taxon>Actinomycetes</taxon>
        <taxon>Micrococcales</taxon>
        <taxon>Microbacteriaceae</taxon>
        <taxon>Rathayibacter</taxon>
    </lineage>
</organism>
<evidence type="ECO:0000256" key="8">
    <source>
        <dbReference type="SAM" id="Phobius"/>
    </source>
</evidence>
<keyword evidence="11" id="KW-1185">Reference proteome</keyword>
<feature type="transmembrane region" description="Helical" evidence="8">
    <location>
        <begin position="265"/>
        <end position="284"/>
    </location>
</feature>
<comment type="subcellular location">
    <subcellularLocation>
        <location evidence="1">Cell membrane</location>
        <topology evidence="1">Multi-pass membrane protein</topology>
    </subcellularLocation>
</comment>
<keyword evidence="5 8" id="KW-0812">Transmembrane</keyword>
<feature type="transmembrane region" description="Helical" evidence="8">
    <location>
        <begin position="387"/>
        <end position="409"/>
    </location>
</feature>
<evidence type="ECO:0000259" key="9">
    <source>
        <dbReference type="PROSITE" id="PS50850"/>
    </source>
</evidence>